<evidence type="ECO:0000313" key="7">
    <source>
        <dbReference type="Proteomes" id="UP000544872"/>
    </source>
</evidence>
<dbReference type="GO" id="GO:0003677">
    <property type="term" value="F:DNA binding"/>
    <property type="evidence" value="ECO:0007669"/>
    <property type="project" value="UniProtKB-KW"/>
</dbReference>
<keyword evidence="7" id="KW-1185">Reference proteome</keyword>
<dbReference type="SUPFAM" id="SSF46785">
    <property type="entry name" value="Winged helix' DNA-binding domain"/>
    <property type="match status" value="1"/>
</dbReference>
<dbReference type="GO" id="GO:0003700">
    <property type="term" value="F:DNA-binding transcription factor activity"/>
    <property type="evidence" value="ECO:0007669"/>
    <property type="project" value="InterPro"/>
</dbReference>
<dbReference type="Pfam" id="PF00126">
    <property type="entry name" value="HTH_1"/>
    <property type="match status" value="1"/>
</dbReference>
<reference evidence="6 7" key="1">
    <citation type="submission" date="2020-08" db="EMBL/GenBank/DDBJ databases">
        <title>Genomic Encyclopedia of Type Strains, Phase IV (KMG-IV): sequencing the most valuable type-strain genomes for metagenomic binning, comparative biology and taxonomic classification.</title>
        <authorList>
            <person name="Goeker M."/>
        </authorList>
    </citation>
    <scope>NUCLEOTIDE SEQUENCE [LARGE SCALE GENOMIC DNA]</scope>
    <source>
        <strain evidence="6 7">DSM 11590</strain>
    </source>
</reference>
<dbReference type="Proteomes" id="UP000544872">
    <property type="component" value="Unassembled WGS sequence"/>
</dbReference>
<dbReference type="AlphaFoldDB" id="A0A7X0DL84"/>
<evidence type="ECO:0000313" key="6">
    <source>
        <dbReference type="EMBL" id="MBB6209763.1"/>
    </source>
</evidence>
<dbReference type="InterPro" id="IPR050176">
    <property type="entry name" value="LTTR"/>
</dbReference>
<accession>A0A7X0DL84</accession>
<dbReference type="PROSITE" id="PS50931">
    <property type="entry name" value="HTH_LYSR"/>
    <property type="match status" value="1"/>
</dbReference>
<evidence type="ECO:0000256" key="3">
    <source>
        <dbReference type="ARBA" id="ARBA00023125"/>
    </source>
</evidence>
<dbReference type="InterPro" id="IPR036388">
    <property type="entry name" value="WH-like_DNA-bd_sf"/>
</dbReference>
<dbReference type="PANTHER" id="PTHR30579:SF3">
    <property type="entry name" value="TRANSCRIPTIONAL REGULATORY PROTEIN"/>
    <property type="match status" value="1"/>
</dbReference>
<feature type="domain" description="HTH lysR-type" evidence="5">
    <location>
        <begin position="12"/>
        <end position="69"/>
    </location>
</feature>
<comment type="caution">
    <text evidence="6">The sequence shown here is derived from an EMBL/GenBank/DDBJ whole genome shotgun (WGS) entry which is preliminary data.</text>
</comment>
<dbReference type="Gene3D" id="3.40.190.290">
    <property type="match status" value="1"/>
</dbReference>
<dbReference type="RefSeq" id="WP_184262300.1">
    <property type="nucleotide sequence ID" value="NZ_JACIIX010000003.1"/>
</dbReference>
<dbReference type="InterPro" id="IPR005119">
    <property type="entry name" value="LysR_subst-bd"/>
</dbReference>
<dbReference type="PANTHER" id="PTHR30579">
    <property type="entry name" value="TRANSCRIPTIONAL REGULATOR"/>
    <property type="match status" value="1"/>
</dbReference>
<dbReference type="InterPro" id="IPR000847">
    <property type="entry name" value="LysR_HTH_N"/>
</dbReference>
<dbReference type="EMBL" id="JACIIX010000003">
    <property type="protein sequence ID" value="MBB6209763.1"/>
    <property type="molecule type" value="Genomic_DNA"/>
</dbReference>
<organism evidence="6 7">
    <name type="scientific">Novispirillum itersonii</name>
    <name type="common">Aquaspirillum itersonii</name>
    <dbReference type="NCBI Taxonomy" id="189"/>
    <lineage>
        <taxon>Bacteria</taxon>
        <taxon>Pseudomonadati</taxon>
        <taxon>Pseudomonadota</taxon>
        <taxon>Alphaproteobacteria</taxon>
        <taxon>Rhodospirillales</taxon>
        <taxon>Novispirillaceae</taxon>
        <taxon>Novispirillum</taxon>
    </lineage>
</organism>
<proteinExistence type="inferred from homology"/>
<sequence length="289" mass="31414">MTDPLQAEEFPLDWDDLRLLLAIAEGRTLSAAARRLGINQTTVSRRLQAAELTLKRPLFHRLEGDLIPTESGAVLLHHARRVEEELLGAAHALRQGGAVTGTVRLTAVDSVLSCLVIPAVATLYQRYPGLTLELLGSQANANLNRREADIALRLAMPQDAGLTVRKVGDVAMAVYGPEGADAHRVPWLGYDDSLQDVPEARWLTGQLEENGERPVLRASSAALLLSAVQAGLGRAVLPCLLADRAPGVMRLSEVVVRRPLWLAVQSDVLRSLRVRVVADWLGEILKPLL</sequence>
<dbReference type="SUPFAM" id="SSF53850">
    <property type="entry name" value="Periplasmic binding protein-like II"/>
    <property type="match status" value="1"/>
</dbReference>
<gene>
    <name evidence="6" type="ORF">FHS48_001171</name>
</gene>
<comment type="similarity">
    <text evidence="1">Belongs to the LysR transcriptional regulatory family.</text>
</comment>
<keyword evidence="3 6" id="KW-0238">DNA-binding</keyword>
<dbReference type="Pfam" id="PF03466">
    <property type="entry name" value="LysR_substrate"/>
    <property type="match status" value="1"/>
</dbReference>
<dbReference type="Gene3D" id="1.10.10.10">
    <property type="entry name" value="Winged helix-like DNA-binding domain superfamily/Winged helix DNA-binding domain"/>
    <property type="match status" value="1"/>
</dbReference>
<protein>
    <submittedName>
        <fullName evidence="6">DNA-binding transcriptional LysR family regulator</fullName>
    </submittedName>
</protein>
<keyword evidence="4" id="KW-0804">Transcription</keyword>
<name>A0A7X0DL84_NOVIT</name>
<dbReference type="InterPro" id="IPR036390">
    <property type="entry name" value="WH_DNA-bd_sf"/>
</dbReference>
<evidence type="ECO:0000256" key="2">
    <source>
        <dbReference type="ARBA" id="ARBA00023015"/>
    </source>
</evidence>
<keyword evidence="2" id="KW-0805">Transcription regulation</keyword>
<evidence type="ECO:0000256" key="1">
    <source>
        <dbReference type="ARBA" id="ARBA00009437"/>
    </source>
</evidence>
<evidence type="ECO:0000256" key="4">
    <source>
        <dbReference type="ARBA" id="ARBA00023163"/>
    </source>
</evidence>
<evidence type="ECO:0000259" key="5">
    <source>
        <dbReference type="PROSITE" id="PS50931"/>
    </source>
</evidence>